<keyword evidence="7" id="KW-1185">Reference proteome</keyword>
<evidence type="ECO:0000313" key="7">
    <source>
        <dbReference type="Proteomes" id="UP000323521"/>
    </source>
</evidence>
<keyword evidence="1" id="KW-0004">4Fe-4S</keyword>
<dbReference type="PROSITE" id="PS00198">
    <property type="entry name" value="4FE4S_FER_1"/>
    <property type="match status" value="1"/>
</dbReference>
<evidence type="ECO:0000256" key="1">
    <source>
        <dbReference type="ARBA" id="ARBA00022485"/>
    </source>
</evidence>
<sequence length="64" mass="7097">MKKYSVSVNEKYCKACGICIGLCPKGVYQENYLGKALVEDADKCTGCRICELHCPDFCLQVGEK</sequence>
<protein>
    <recommendedName>
        <fullName evidence="5">4Fe-4S ferredoxin-type domain-containing protein</fullName>
    </recommendedName>
</protein>
<dbReference type="InterPro" id="IPR017896">
    <property type="entry name" value="4Fe4S_Fe-S-bd"/>
</dbReference>
<organism evidence="6 7">
    <name type="scientific">Formimonas warabiya</name>
    <dbReference type="NCBI Taxonomy" id="1761012"/>
    <lineage>
        <taxon>Bacteria</taxon>
        <taxon>Bacillati</taxon>
        <taxon>Bacillota</taxon>
        <taxon>Clostridia</taxon>
        <taxon>Eubacteriales</taxon>
        <taxon>Peptococcaceae</taxon>
        <taxon>Candidatus Formimonas</taxon>
    </lineage>
</organism>
<evidence type="ECO:0000259" key="5">
    <source>
        <dbReference type="PROSITE" id="PS51379"/>
    </source>
</evidence>
<dbReference type="Pfam" id="PF13237">
    <property type="entry name" value="Fer4_10"/>
    <property type="match status" value="1"/>
</dbReference>
<dbReference type="AlphaFoldDB" id="A0A3G1KPQ1"/>
<dbReference type="Proteomes" id="UP000323521">
    <property type="component" value="Chromosome"/>
</dbReference>
<keyword evidence="3" id="KW-0408">Iron</keyword>
<dbReference type="GO" id="GO:0046872">
    <property type="term" value="F:metal ion binding"/>
    <property type="evidence" value="ECO:0007669"/>
    <property type="project" value="UniProtKB-KW"/>
</dbReference>
<dbReference type="PANTHER" id="PTHR43687">
    <property type="entry name" value="ADENYLYLSULFATE REDUCTASE, BETA SUBUNIT"/>
    <property type="match status" value="1"/>
</dbReference>
<name>A0A3G1KPQ1_FORW1</name>
<evidence type="ECO:0000256" key="3">
    <source>
        <dbReference type="ARBA" id="ARBA00023004"/>
    </source>
</evidence>
<dbReference type="SUPFAM" id="SSF54862">
    <property type="entry name" value="4Fe-4S ferredoxins"/>
    <property type="match status" value="1"/>
</dbReference>
<evidence type="ECO:0000313" key="6">
    <source>
        <dbReference type="EMBL" id="ATW24418.1"/>
    </source>
</evidence>
<dbReference type="PROSITE" id="PS51379">
    <property type="entry name" value="4FE4S_FER_2"/>
    <property type="match status" value="2"/>
</dbReference>
<evidence type="ECO:0000256" key="2">
    <source>
        <dbReference type="ARBA" id="ARBA00022723"/>
    </source>
</evidence>
<accession>A0A3G1KPQ1</accession>
<dbReference type="Gene3D" id="3.30.70.20">
    <property type="match status" value="1"/>
</dbReference>
<feature type="domain" description="4Fe-4S ferredoxin-type" evidence="5">
    <location>
        <begin position="4"/>
        <end position="33"/>
    </location>
</feature>
<dbReference type="OrthoDB" id="9804603at2"/>
<gene>
    <name evidence="6" type="ORF">DCMF_06130</name>
</gene>
<dbReference type="RefSeq" id="WP_148133609.1">
    <property type="nucleotide sequence ID" value="NZ_CP017634.1"/>
</dbReference>
<reference evidence="6 7" key="1">
    <citation type="submission" date="2016-10" db="EMBL/GenBank/DDBJ databases">
        <title>Complete Genome Sequence of Peptococcaceae strain DCMF.</title>
        <authorList>
            <person name="Edwards R.J."/>
            <person name="Holland S.I."/>
            <person name="Deshpande N.P."/>
            <person name="Wong Y.K."/>
            <person name="Ertan H."/>
            <person name="Manefield M."/>
            <person name="Russell T.L."/>
            <person name="Lee M.J."/>
        </authorList>
    </citation>
    <scope>NUCLEOTIDE SEQUENCE [LARGE SCALE GENOMIC DNA]</scope>
    <source>
        <strain evidence="6 7">DCMF</strain>
    </source>
</reference>
<dbReference type="InterPro" id="IPR050572">
    <property type="entry name" value="Fe-S_Ferredoxin"/>
</dbReference>
<dbReference type="InterPro" id="IPR017900">
    <property type="entry name" value="4Fe4S_Fe_S_CS"/>
</dbReference>
<dbReference type="EMBL" id="CP017634">
    <property type="protein sequence ID" value="ATW24418.1"/>
    <property type="molecule type" value="Genomic_DNA"/>
</dbReference>
<keyword evidence="4" id="KW-0411">Iron-sulfur</keyword>
<dbReference type="PANTHER" id="PTHR43687:SF4">
    <property type="entry name" value="BLR5484 PROTEIN"/>
    <property type="match status" value="1"/>
</dbReference>
<evidence type="ECO:0000256" key="4">
    <source>
        <dbReference type="ARBA" id="ARBA00023014"/>
    </source>
</evidence>
<proteinExistence type="predicted"/>
<dbReference type="GO" id="GO:0051539">
    <property type="term" value="F:4 iron, 4 sulfur cluster binding"/>
    <property type="evidence" value="ECO:0007669"/>
    <property type="project" value="UniProtKB-KW"/>
</dbReference>
<keyword evidence="2" id="KW-0479">Metal-binding</keyword>
<feature type="domain" description="4Fe-4S ferredoxin-type" evidence="5">
    <location>
        <begin position="34"/>
        <end position="64"/>
    </location>
</feature>
<dbReference type="KEGG" id="fwa:DCMF_06130"/>